<gene>
    <name evidence="2" type="ORF">C1C97_000695</name>
</gene>
<dbReference type="OrthoDB" id="3525196at2"/>
<feature type="region of interest" description="Disordered" evidence="1">
    <location>
        <begin position="129"/>
        <end position="152"/>
    </location>
</feature>
<proteinExistence type="predicted"/>
<organism evidence="2 3">
    <name type="scientific">Kocuria tytonis</name>
    <dbReference type="NCBI Taxonomy" id="2054280"/>
    <lineage>
        <taxon>Bacteria</taxon>
        <taxon>Bacillati</taxon>
        <taxon>Actinomycetota</taxon>
        <taxon>Actinomycetes</taxon>
        <taxon>Micrococcales</taxon>
        <taxon>Micrococcaceae</taxon>
        <taxon>Kocuria</taxon>
    </lineage>
</organism>
<feature type="compositionally biased region" description="Polar residues" evidence="1">
    <location>
        <begin position="137"/>
        <end position="148"/>
    </location>
</feature>
<dbReference type="AlphaFoldDB" id="A0A495A9X0"/>
<dbReference type="RefSeq" id="WP_121029628.1">
    <property type="nucleotide sequence ID" value="NZ_PNJG02000001.1"/>
</dbReference>
<name>A0A495A9X0_9MICC</name>
<dbReference type="Pfam" id="PF04404">
    <property type="entry name" value="ERF"/>
    <property type="match status" value="1"/>
</dbReference>
<dbReference type="EMBL" id="PNJG02000001">
    <property type="protein sequence ID" value="RKQ36240.1"/>
    <property type="molecule type" value="Genomic_DNA"/>
</dbReference>
<reference evidence="2 3" key="1">
    <citation type="submission" date="2018-10" db="EMBL/GenBank/DDBJ databases">
        <title>Kocuria tytouropygialis sp. nov., isolated from the uropygial gland of an American barn owl (Tyto furcata).</title>
        <authorList>
            <person name="Braun M.S."/>
            <person name="Wang E."/>
            <person name="Zimmermann S."/>
            <person name="Wagner H."/>
            <person name="Wink M."/>
        </authorList>
    </citation>
    <scope>NUCLEOTIDE SEQUENCE [LARGE SCALE GENOMIC DNA]</scope>
    <source>
        <strain evidence="2 3">442</strain>
    </source>
</reference>
<evidence type="ECO:0000313" key="2">
    <source>
        <dbReference type="EMBL" id="RKQ36240.1"/>
    </source>
</evidence>
<protein>
    <recommendedName>
        <fullName evidence="4">Single-stranded DNA-binding protein</fullName>
    </recommendedName>
</protein>
<evidence type="ECO:0008006" key="4">
    <source>
        <dbReference type="Google" id="ProtNLM"/>
    </source>
</evidence>
<dbReference type="InterPro" id="IPR007499">
    <property type="entry name" value="ERF_bacteria_virus"/>
</dbReference>
<dbReference type="Proteomes" id="UP000249516">
    <property type="component" value="Unassembled WGS sequence"/>
</dbReference>
<feature type="region of interest" description="Disordered" evidence="1">
    <location>
        <begin position="190"/>
        <end position="211"/>
    </location>
</feature>
<sequence length="211" mass="22813">MTTVHQALAAVMAEVREVRKGERNKQQGFNFRGIDAVVNAVGPALRKHGVVIAPTKTEHHIASKNTAKGTPMNFVTVTVDYTVFGPEGDHFTGQVSAESFDAGDKGTAKAMSVAYRTFLLQALCLPTDDPDPDLDTYQEQRPAQSQPRQEGPNWAEHYQAALAKGPENFAAFLQWAKKQGGPAEMIQAGEQQLAKHKGGQAVEGEVLTDAN</sequence>
<keyword evidence="3" id="KW-1185">Reference proteome</keyword>
<evidence type="ECO:0000313" key="3">
    <source>
        <dbReference type="Proteomes" id="UP000249516"/>
    </source>
</evidence>
<accession>A0A495A9X0</accession>
<evidence type="ECO:0000256" key="1">
    <source>
        <dbReference type="SAM" id="MobiDB-lite"/>
    </source>
</evidence>
<comment type="caution">
    <text evidence="2">The sequence shown here is derived from an EMBL/GenBank/DDBJ whole genome shotgun (WGS) entry which is preliminary data.</text>
</comment>